<dbReference type="Proteomes" id="UP001211065">
    <property type="component" value="Unassembled WGS sequence"/>
</dbReference>
<dbReference type="PANTHER" id="PTHR34035">
    <property type="entry name" value="TESTIS-EXPRESSED PROTEIN 47"/>
    <property type="match status" value="1"/>
</dbReference>
<sequence>MEENDKISDDQKRISLLDVVRDNLQRQEKTQIIYRVIVCGEIVRNQLVNQTTQNFQNDVGVHHQKFFKQFQVENEMITGLLILHTSSWIHILEASQPVAISYLKELDSNNSKALVKSIKVLLLQEDIRERCYPYWASRSIDFNLGEGDKEFDDNRLQGDELVKTVTDLSVTMLKLGTNLSNLAKDLIKPALDDLAEKYRHMIPFPELITALSNCDSIINLKDWLETFQGHISWVSESEIVWPAQKLLVV</sequence>
<dbReference type="EMBL" id="JADGJW010000161">
    <property type="protein sequence ID" value="KAJ3222751.1"/>
    <property type="molecule type" value="Genomic_DNA"/>
</dbReference>
<comment type="caution">
    <text evidence="1">The sequence shown here is derived from an EMBL/GenBank/DDBJ whole genome shotgun (WGS) entry which is preliminary data.</text>
</comment>
<protein>
    <submittedName>
        <fullName evidence="1">Uncharacterized protein</fullName>
    </submittedName>
</protein>
<evidence type="ECO:0000313" key="2">
    <source>
        <dbReference type="Proteomes" id="UP001211065"/>
    </source>
</evidence>
<dbReference type="InterPro" id="IPR055308">
    <property type="entry name" value="TEX47-like"/>
</dbReference>
<organism evidence="1 2">
    <name type="scientific">Clydaea vesicula</name>
    <dbReference type="NCBI Taxonomy" id="447962"/>
    <lineage>
        <taxon>Eukaryota</taxon>
        <taxon>Fungi</taxon>
        <taxon>Fungi incertae sedis</taxon>
        <taxon>Chytridiomycota</taxon>
        <taxon>Chytridiomycota incertae sedis</taxon>
        <taxon>Chytridiomycetes</taxon>
        <taxon>Lobulomycetales</taxon>
        <taxon>Lobulomycetaceae</taxon>
        <taxon>Clydaea</taxon>
    </lineage>
</organism>
<dbReference type="AlphaFoldDB" id="A0AAD5U3D6"/>
<accession>A0AAD5U3D6</accession>
<proteinExistence type="predicted"/>
<keyword evidence="2" id="KW-1185">Reference proteome</keyword>
<reference evidence="1" key="1">
    <citation type="submission" date="2020-05" db="EMBL/GenBank/DDBJ databases">
        <title>Phylogenomic resolution of chytrid fungi.</title>
        <authorList>
            <person name="Stajich J.E."/>
            <person name="Amses K."/>
            <person name="Simmons R."/>
            <person name="Seto K."/>
            <person name="Myers J."/>
            <person name="Bonds A."/>
            <person name="Quandt C.A."/>
            <person name="Barry K."/>
            <person name="Liu P."/>
            <person name="Grigoriev I."/>
            <person name="Longcore J.E."/>
            <person name="James T.Y."/>
        </authorList>
    </citation>
    <scope>NUCLEOTIDE SEQUENCE</scope>
    <source>
        <strain evidence="1">JEL0476</strain>
    </source>
</reference>
<dbReference type="Pfam" id="PF24787">
    <property type="entry name" value="TEX47"/>
    <property type="match status" value="1"/>
</dbReference>
<name>A0AAD5U3D6_9FUNG</name>
<dbReference type="PANTHER" id="PTHR34035:SF1">
    <property type="entry name" value="TESTIS-EXPRESSED PROTEIN 47"/>
    <property type="match status" value="1"/>
</dbReference>
<gene>
    <name evidence="1" type="ORF">HK099_001966</name>
</gene>
<evidence type="ECO:0000313" key="1">
    <source>
        <dbReference type="EMBL" id="KAJ3222751.1"/>
    </source>
</evidence>